<sequence length="101" mass="12083">MNQPGRDVTSRREQPQTLFLFLRVTTWTDSGSQNQSSETTLSFPQRAGWERLRHRTEETLKERRWTARRRSVNQMSSSREELQEQVEQVLVCEQIQYDILL</sequence>
<dbReference type="AlphaFoldDB" id="A0A2U9C1G6"/>
<evidence type="ECO:0000313" key="4">
    <source>
        <dbReference type="Proteomes" id="UP000438429"/>
    </source>
</evidence>
<accession>A0A2U9C1G6</accession>
<dbReference type="EMBL" id="CP026254">
    <property type="protein sequence ID" value="AWP10455.1"/>
    <property type="molecule type" value="Genomic_DNA"/>
</dbReference>
<evidence type="ECO:0000313" key="1">
    <source>
        <dbReference type="EMBL" id="AWP10455.1"/>
    </source>
</evidence>
<dbReference type="Proteomes" id="UP000438429">
    <property type="component" value="Unassembled WGS sequence"/>
</dbReference>
<name>A0A2U9C1G6_SCOMX</name>
<organism evidence="1 3">
    <name type="scientific">Scophthalmus maximus</name>
    <name type="common">Turbot</name>
    <name type="synonym">Psetta maxima</name>
    <dbReference type="NCBI Taxonomy" id="52904"/>
    <lineage>
        <taxon>Eukaryota</taxon>
        <taxon>Metazoa</taxon>
        <taxon>Chordata</taxon>
        <taxon>Craniata</taxon>
        <taxon>Vertebrata</taxon>
        <taxon>Euteleostomi</taxon>
        <taxon>Actinopterygii</taxon>
        <taxon>Neopterygii</taxon>
        <taxon>Teleostei</taxon>
        <taxon>Neoteleostei</taxon>
        <taxon>Acanthomorphata</taxon>
        <taxon>Carangaria</taxon>
        <taxon>Pleuronectiformes</taxon>
        <taxon>Pleuronectoidei</taxon>
        <taxon>Scophthalmidae</taxon>
        <taxon>Scophthalmus</taxon>
    </lineage>
</organism>
<protein>
    <submittedName>
        <fullName evidence="1">Uncharacterized protein</fullName>
    </submittedName>
</protein>
<reference evidence="1 3" key="1">
    <citation type="submission" date="2017-12" db="EMBL/GenBank/DDBJ databases">
        <title>Integrating genomic resources of turbot (Scophthalmus maximus) in depth evaluation of genetic and physical mapping variation across individuals.</title>
        <authorList>
            <person name="Martinez P."/>
        </authorList>
    </citation>
    <scope>NUCLEOTIDE SEQUENCE [LARGE SCALE GENOMIC DNA]</scope>
</reference>
<evidence type="ECO:0000313" key="3">
    <source>
        <dbReference type="Proteomes" id="UP000246464"/>
    </source>
</evidence>
<keyword evidence="3" id="KW-1185">Reference proteome</keyword>
<dbReference type="EMBL" id="VEVO01000005">
    <property type="protein sequence ID" value="KAF0041657.1"/>
    <property type="molecule type" value="Genomic_DNA"/>
</dbReference>
<proteinExistence type="predicted"/>
<evidence type="ECO:0000313" key="2">
    <source>
        <dbReference type="EMBL" id="KAF0041657.1"/>
    </source>
</evidence>
<reference evidence="2 4" key="2">
    <citation type="submission" date="2019-06" db="EMBL/GenBank/DDBJ databases">
        <title>Draft genomes of female and male turbot (Scophthalmus maximus).</title>
        <authorList>
            <person name="Xu H."/>
            <person name="Xu X.-W."/>
            <person name="Shao C."/>
            <person name="Chen S."/>
        </authorList>
    </citation>
    <scope>NUCLEOTIDE SEQUENCE [LARGE SCALE GENOMIC DNA]</scope>
    <source>
        <strain evidence="2">Ysfricsl-2016a</strain>
        <tissue evidence="2">Blood</tissue>
    </source>
</reference>
<gene>
    <name evidence="2" type="ORF">F2P81_005189</name>
    <name evidence="1" type="ORF">SMAX5B_009212</name>
</gene>
<dbReference type="Proteomes" id="UP000246464">
    <property type="component" value="Chromosome 12"/>
</dbReference>